<evidence type="ECO:0000256" key="1">
    <source>
        <dbReference type="SAM" id="Phobius"/>
    </source>
</evidence>
<dbReference type="EMBL" id="CP049871">
    <property type="protein sequence ID" value="QIL01615.1"/>
    <property type="molecule type" value="Genomic_DNA"/>
</dbReference>
<gene>
    <name evidence="2" type="ORF">G7078_01625</name>
</gene>
<dbReference type="KEGG" id="ssin:G7078_01625"/>
<dbReference type="AlphaFoldDB" id="A0A6G7ZL15"/>
<keyword evidence="3" id="KW-1185">Reference proteome</keyword>
<protein>
    <submittedName>
        <fullName evidence="2">Uncharacterized protein</fullName>
    </submittedName>
</protein>
<reference evidence="2 3" key="1">
    <citation type="submission" date="2020-03" db="EMBL/GenBank/DDBJ databases">
        <title>Sphingomonas sp. nov., isolated from fish.</title>
        <authorList>
            <person name="Hyun D.-W."/>
            <person name="Bae J.-W."/>
        </authorList>
    </citation>
    <scope>NUCLEOTIDE SEQUENCE [LARGE SCALE GENOMIC DNA]</scope>
    <source>
        <strain evidence="2 3">HDW15C</strain>
    </source>
</reference>
<accession>A0A6G7ZL15</accession>
<organism evidence="2 3">
    <name type="scientific">Sphingomonas sinipercae</name>
    <dbReference type="NCBI Taxonomy" id="2714944"/>
    <lineage>
        <taxon>Bacteria</taxon>
        <taxon>Pseudomonadati</taxon>
        <taxon>Pseudomonadota</taxon>
        <taxon>Alphaproteobacteria</taxon>
        <taxon>Sphingomonadales</taxon>
        <taxon>Sphingomonadaceae</taxon>
        <taxon>Sphingomonas</taxon>
    </lineage>
</organism>
<dbReference type="Proteomes" id="UP000502502">
    <property type="component" value="Chromosome"/>
</dbReference>
<name>A0A6G7ZL15_9SPHN</name>
<sequence>MRRLGDIVHFDARDDFSEGDHQEYVESGLRDMLLIGGAAVLLIGGFVASLL</sequence>
<keyword evidence="1" id="KW-1133">Transmembrane helix</keyword>
<dbReference type="RefSeq" id="WP_166092334.1">
    <property type="nucleotide sequence ID" value="NZ_CP049871.1"/>
</dbReference>
<evidence type="ECO:0000313" key="3">
    <source>
        <dbReference type="Proteomes" id="UP000502502"/>
    </source>
</evidence>
<proteinExistence type="predicted"/>
<keyword evidence="1" id="KW-0812">Transmembrane</keyword>
<feature type="transmembrane region" description="Helical" evidence="1">
    <location>
        <begin position="32"/>
        <end position="50"/>
    </location>
</feature>
<evidence type="ECO:0000313" key="2">
    <source>
        <dbReference type="EMBL" id="QIL01615.1"/>
    </source>
</evidence>
<keyword evidence="1" id="KW-0472">Membrane</keyword>